<evidence type="ECO:0000313" key="2">
    <source>
        <dbReference type="EMBL" id="CEK86486.1"/>
    </source>
</evidence>
<keyword evidence="1" id="KW-1133">Transmembrane helix</keyword>
<dbReference type="EMBL" id="HACG01039630">
    <property type="protein sequence ID" value="CEK86495.1"/>
    <property type="molecule type" value="Transcribed_RNA"/>
</dbReference>
<keyword evidence="1" id="KW-0472">Membrane</keyword>
<reference evidence="2" key="1">
    <citation type="submission" date="2014-12" db="EMBL/GenBank/DDBJ databases">
        <title>Insight into the proteome of Arion vulgaris.</title>
        <authorList>
            <person name="Aradska J."/>
            <person name="Bulat T."/>
            <person name="Smidak R."/>
            <person name="Sarate P."/>
            <person name="Gangsoo J."/>
            <person name="Sialana F."/>
            <person name="Bilban M."/>
            <person name="Lubec G."/>
        </authorList>
    </citation>
    <scope>NUCLEOTIDE SEQUENCE</scope>
    <source>
        <tissue evidence="2">Skin</tissue>
    </source>
</reference>
<keyword evidence="1" id="KW-0812">Transmembrane</keyword>
<evidence type="ECO:0000313" key="6">
    <source>
        <dbReference type="EMBL" id="CEK86494.1"/>
    </source>
</evidence>
<dbReference type="EMBL" id="HACG01039634">
    <property type="protein sequence ID" value="CEK86499.1"/>
    <property type="molecule type" value="Transcribed_RNA"/>
</dbReference>
<evidence type="ECO:0000313" key="4">
    <source>
        <dbReference type="EMBL" id="CEK86490.1"/>
    </source>
</evidence>
<evidence type="ECO:0000313" key="7">
    <source>
        <dbReference type="EMBL" id="CEK86495.1"/>
    </source>
</evidence>
<evidence type="ECO:0000313" key="8">
    <source>
        <dbReference type="EMBL" id="CEK86498.1"/>
    </source>
</evidence>
<evidence type="ECO:0000313" key="5">
    <source>
        <dbReference type="EMBL" id="CEK86491.1"/>
    </source>
</evidence>
<accession>A0A0B7B2J5</accession>
<organism evidence="2">
    <name type="scientific">Arion vulgaris</name>
    <dbReference type="NCBI Taxonomy" id="1028688"/>
    <lineage>
        <taxon>Eukaryota</taxon>
        <taxon>Metazoa</taxon>
        <taxon>Spiralia</taxon>
        <taxon>Lophotrochozoa</taxon>
        <taxon>Mollusca</taxon>
        <taxon>Gastropoda</taxon>
        <taxon>Heterobranchia</taxon>
        <taxon>Euthyneura</taxon>
        <taxon>Panpulmonata</taxon>
        <taxon>Eupulmonata</taxon>
        <taxon>Stylommatophora</taxon>
        <taxon>Helicina</taxon>
        <taxon>Arionoidea</taxon>
        <taxon>Arionidae</taxon>
        <taxon>Arion</taxon>
    </lineage>
</organism>
<protein>
    <submittedName>
        <fullName evidence="2">Uncharacterized protein</fullName>
    </submittedName>
</protein>
<feature type="transmembrane region" description="Helical" evidence="1">
    <location>
        <begin position="31"/>
        <end position="51"/>
    </location>
</feature>
<name>A0A0B7B2J5_9EUPU</name>
<evidence type="ECO:0000313" key="3">
    <source>
        <dbReference type="EMBL" id="CEK86487.1"/>
    </source>
</evidence>
<sequence length="55" mass="5894">MVIFFSSNLSSLASLSQETKGFCITFVLRRIMFIAVMAYSGVILLATVSAGKTGD</sequence>
<proteinExistence type="predicted"/>
<gene>
    <name evidence="2" type="primary">ORF154030</name>
    <name evidence="3" type="synonym">ORF154038</name>
    <name evidence="4" type="synonym">ORF154054</name>
    <name evidence="5" type="synonym">ORF154061</name>
    <name evidence="6" type="synonym">ORF154073</name>
    <name evidence="7" type="synonym">ORF154081</name>
    <name evidence="8" type="synonym">ORF154096</name>
    <name evidence="9" type="synonym">ORF154101</name>
</gene>
<evidence type="ECO:0000256" key="1">
    <source>
        <dbReference type="SAM" id="Phobius"/>
    </source>
</evidence>
<dbReference type="EMBL" id="HACG01039629">
    <property type="protein sequence ID" value="CEK86494.1"/>
    <property type="molecule type" value="Transcribed_RNA"/>
</dbReference>
<dbReference type="EMBL" id="HACG01039621">
    <property type="protein sequence ID" value="CEK86486.1"/>
    <property type="molecule type" value="Transcribed_RNA"/>
</dbReference>
<evidence type="ECO:0000313" key="9">
    <source>
        <dbReference type="EMBL" id="CEK86499.1"/>
    </source>
</evidence>
<dbReference type="EMBL" id="HACG01039633">
    <property type="protein sequence ID" value="CEK86498.1"/>
    <property type="molecule type" value="Transcribed_RNA"/>
</dbReference>
<dbReference type="AlphaFoldDB" id="A0A0B7B2J5"/>
<dbReference type="EMBL" id="HACG01039622">
    <property type="protein sequence ID" value="CEK86487.1"/>
    <property type="molecule type" value="Transcribed_RNA"/>
</dbReference>
<dbReference type="EMBL" id="HACG01039626">
    <property type="protein sequence ID" value="CEK86491.1"/>
    <property type="molecule type" value="Transcribed_RNA"/>
</dbReference>
<dbReference type="EMBL" id="HACG01039625">
    <property type="protein sequence ID" value="CEK86490.1"/>
    <property type="molecule type" value="Transcribed_RNA"/>
</dbReference>